<keyword evidence="2" id="KW-1185">Reference proteome</keyword>
<accession>A0ACB5T9U6</accession>
<dbReference type="Proteomes" id="UP001165064">
    <property type="component" value="Unassembled WGS sequence"/>
</dbReference>
<sequence length="494" mass="56173">MSALTCLKNYMHDELLLKGKHSDVTVKVFGSIYHLHKSILSRSPYFDAMFNWMNSNNYSKNSSFDIYDSDSDSTLTDDEDYGDSSSSNYNNNVFELSELPDNITKHAFSLLLQRLYGSEDLDQEHKICFEMFELGSFFNLEDVTSAAVEYITTILNMEHVVKLTNLLYDNNYGPEGESLLHSCELYLDNHGWEAGFEDWDGVPAEVAARIVYRNEFFVPTDFERAMFIIGLIHRRISSEDEDLIMDCESSVVDLEFLPLVDTLKKVKQFGHLTEQESEQLDSIIKEDHILHSQFQDGITESKQLEPLRFGISVTDVASIKMGGVVCGTDFHYAGSNWKVVAFKESHTNLKVEMIRNATQAHPTLKKMGYSFAREKSGKTAGISSLLSTTYMFDQLDEDKSTESTRKYFLNYYIPGCSSKGQTQSGYLPPCSLSKCPSFNECRSYDFHFCSRKADFPSSIHHENCHFLFDVNINDASTTSARDLKITFSLGSTHV</sequence>
<proteinExistence type="predicted"/>
<gene>
    <name evidence="1" type="ORF">Amon02_000661800</name>
</gene>
<organism evidence="1 2">
    <name type="scientific">Ambrosiozyma monospora</name>
    <name type="common">Yeast</name>
    <name type="synonym">Endomycopsis monosporus</name>
    <dbReference type="NCBI Taxonomy" id="43982"/>
    <lineage>
        <taxon>Eukaryota</taxon>
        <taxon>Fungi</taxon>
        <taxon>Dikarya</taxon>
        <taxon>Ascomycota</taxon>
        <taxon>Saccharomycotina</taxon>
        <taxon>Pichiomycetes</taxon>
        <taxon>Pichiales</taxon>
        <taxon>Pichiaceae</taxon>
        <taxon>Ambrosiozyma</taxon>
    </lineage>
</organism>
<evidence type="ECO:0000313" key="1">
    <source>
        <dbReference type="EMBL" id="GME84119.1"/>
    </source>
</evidence>
<reference evidence="1" key="1">
    <citation type="submission" date="2023-04" db="EMBL/GenBank/DDBJ databases">
        <title>Ambrosiozyma monospora NBRC 10751.</title>
        <authorList>
            <person name="Ichikawa N."/>
            <person name="Sato H."/>
            <person name="Tonouchi N."/>
        </authorList>
    </citation>
    <scope>NUCLEOTIDE SEQUENCE</scope>
    <source>
        <strain evidence="1">NBRC 10751</strain>
    </source>
</reference>
<comment type="caution">
    <text evidence="1">The sequence shown here is derived from an EMBL/GenBank/DDBJ whole genome shotgun (WGS) entry which is preliminary data.</text>
</comment>
<dbReference type="EMBL" id="BSXS01005276">
    <property type="protein sequence ID" value="GME84119.1"/>
    <property type="molecule type" value="Genomic_DNA"/>
</dbReference>
<protein>
    <submittedName>
        <fullName evidence="1">Unnamed protein product</fullName>
    </submittedName>
</protein>
<evidence type="ECO:0000313" key="2">
    <source>
        <dbReference type="Proteomes" id="UP001165064"/>
    </source>
</evidence>
<name>A0ACB5T9U6_AMBMO</name>